<keyword evidence="4 9" id="KW-1133">Transmembrane helix</keyword>
<dbReference type="Proteomes" id="UP000515159">
    <property type="component" value="Chromosome 4"/>
</dbReference>
<evidence type="ECO:0000256" key="8">
    <source>
        <dbReference type="SAM" id="MobiDB-lite"/>
    </source>
</evidence>
<dbReference type="GO" id="GO:0005886">
    <property type="term" value="C:plasma membrane"/>
    <property type="evidence" value="ECO:0007669"/>
    <property type="project" value="TreeGrafter"/>
</dbReference>
<name>A0A6P8QV65_GEOSA</name>
<dbReference type="OrthoDB" id="340608at2759"/>
<feature type="transmembrane region" description="Helical" evidence="9">
    <location>
        <begin position="318"/>
        <end position="341"/>
    </location>
</feature>
<dbReference type="GO" id="GO:0045332">
    <property type="term" value="P:phospholipid translocation"/>
    <property type="evidence" value="ECO:0007669"/>
    <property type="project" value="TreeGrafter"/>
</dbReference>
<evidence type="ECO:0000256" key="3">
    <source>
        <dbReference type="ARBA" id="ARBA00022692"/>
    </source>
</evidence>
<keyword evidence="6" id="KW-0325">Glycoprotein</keyword>
<proteinExistence type="inferred from homology"/>
<dbReference type="RefSeq" id="XP_033799730.1">
    <property type="nucleotide sequence ID" value="XM_033943839.1"/>
</dbReference>
<evidence type="ECO:0000256" key="9">
    <source>
        <dbReference type="SAM" id="Phobius"/>
    </source>
</evidence>
<dbReference type="Pfam" id="PF03381">
    <property type="entry name" value="CDC50"/>
    <property type="match status" value="1"/>
</dbReference>
<keyword evidence="3 9" id="KW-0812">Transmembrane</keyword>
<evidence type="ECO:0000313" key="11">
    <source>
        <dbReference type="RefSeq" id="XP_033799730.1"/>
    </source>
</evidence>
<dbReference type="PIRSF" id="PIRSF015840">
    <property type="entry name" value="DUF284_TM_euk"/>
    <property type="match status" value="1"/>
</dbReference>
<reference evidence="11" key="1">
    <citation type="submission" date="2025-08" db="UniProtKB">
        <authorList>
            <consortium name="RefSeq"/>
        </authorList>
    </citation>
    <scope>IDENTIFICATION</scope>
</reference>
<dbReference type="GO" id="GO:0005783">
    <property type="term" value="C:endoplasmic reticulum"/>
    <property type="evidence" value="ECO:0007669"/>
    <property type="project" value="TreeGrafter"/>
</dbReference>
<organism evidence="10 11">
    <name type="scientific">Geotrypetes seraphini</name>
    <name type="common">Gaboon caecilian</name>
    <name type="synonym">Caecilia seraphini</name>
    <dbReference type="NCBI Taxonomy" id="260995"/>
    <lineage>
        <taxon>Eukaryota</taxon>
        <taxon>Metazoa</taxon>
        <taxon>Chordata</taxon>
        <taxon>Craniata</taxon>
        <taxon>Vertebrata</taxon>
        <taxon>Euteleostomi</taxon>
        <taxon>Amphibia</taxon>
        <taxon>Gymnophiona</taxon>
        <taxon>Geotrypetes</taxon>
    </lineage>
</organism>
<gene>
    <name evidence="11" type="primary">LOC117360130</name>
</gene>
<dbReference type="GO" id="GO:0005794">
    <property type="term" value="C:Golgi apparatus"/>
    <property type="evidence" value="ECO:0007669"/>
    <property type="project" value="TreeGrafter"/>
</dbReference>
<evidence type="ECO:0000256" key="4">
    <source>
        <dbReference type="ARBA" id="ARBA00022989"/>
    </source>
</evidence>
<sequence length="354" mass="39675">MKSKNVSKAPQLPPSKRPDNSAAKQQRLPAWTPVLSAQAVLPSFFGIGIFCLIVGICVIISTTNVREIKIAYSDSCSNCSKLRENSSNSEQECKCAIHFSLRESFQGDVFMYYGLSGFYQNHRRYVISRSDQQLLGQNLTNNQQAIESKCAPFSMYSNGSIMAPCGAIANSMFNDTIQLSYHPNASTVIEVPLLKTGNSWWTDKNVKFRNPKSDGSLPQAFAGTSRPPYWQKPVYALDTTDEHNNGYVNDDFLVWMRVAAFPTFRKLYRRLSRTRDFIEGLPKGNYSLNISYNFPVSKFSGTKQVILSTMTWCGGRNLFLGIAYTVSGAVTILAAFVMLAIHLKLKKKFTYSND</sequence>
<evidence type="ECO:0000256" key="1">
    <source>
        <dbReference type="ARBA" id="ARBA00004370"/>
    </source>
</evidence>
<dbReference type="InterPro" id="IPR005045">
    <property type="entry name" value="CDC50/LEM3_fam"/>
</dbReference>
<evidence type="ECO:0000256" key="2">
    <source>
        <dbReference type="ARBA" id="ARBA00009457"/>
    </source>
</evidence>
<dbReference type="InParanoid" id="A0A6P8QV65"/>
<dbReference type="KEGG" id="gsh:117360130"/>
<protein>
    <recommendedName>
        <fullName evidence="7">Cell cycle control protein</fullName>
    </recommendedName>
</protein>
<keyword evidence="5 7" id="KW-0472">Membrane</keyword>
<dbReference type="PANTHER" id="PTHR10926">
    <property type="entry name" value="CELL CYCLE CONTROL PROTEIN 50"/>
    <property type="match status" value="1"/>
</dbReference>
<evidence type="ECO:0000256" key="7">
    <source>
        <dbReference type="PIRNR" id="PIRNR015840"/>
    </source>
</evidence>
<evidence type="ECO:0000256" key="5">
    <source>
        <dbReference type="ARBA" id="ARBA00023136"/>
    </source>
</evidence>
<feature type="region of interest" description="Disordered" evidence="8">
    <location>
        <begin position="1"/>
        <end position="23"/>
    </location>
</feature>
<accession>A0A6P8QV65</accession>
<feature type="transmembrane region" description="Helical" evidence="9">
    <location>
        <begin position="39"/>
        <end position="60"/>
    </location>
</feature>
<evidence type="ECO:0000313" key="10">
    <source>
        <dbReference type="Proteomes" id="UP000515159"/>
    </source>
</evidence>
<dbReference type="AlphaFoldDB" id="A0A6P8QV65"/>
<keyword evidence="10" id="KW-1185">Reference proteome</keyword>
<comment type="similarity">
    <text evidence="2 7">Belongs to the CDC50/LEM3 family.</text>
</comment>
<dbReference type="PANTHER" id="PTHR10926:SF1">
    <property type="entry name" value="CELL CYCLE CONTROL PROTEIN 50C"/>
    <property type="match status" value="1"/>
</dbReference>
<dbReference type="GeneID" id="117360130"/>
<evidence type="ECO:0000256" key="6">
    <source>
        <dbReference type="ARBA" id="ARBA00023180"/>
    </source>
</evidence>
<comment type="subcellular location">
    <subcellularLocation>
        <location evidence="1">Membrane</location>
    </subcellularLocation>
</comment>